<comment type="subcellular location">
    <subcellularLocation>
        <location evidence="1 9">Cell inner membrane</location>
        <topology evidence="1 9">Multi-pass membrane protein</topology>
    </subcellularLocation>
</comment>
<feature type="transmembrane region" description="Helical" evidence="9">
    <location>
        <begin position="30"/>
        <end position="51"/>
    </location>
</feature>
<comment type="subunit">
    <text evidence="9">The complex comprises the extracytoplasmic solute receptor protein and the two transmembrane proteins.</text>
</comment>
<dbReference type="PANTHER" id="PTHR35011">
    <property type="entry name" value="2,3-DIKETO-L-GULONATE TRAP TRANSPORTER SMALL PERMEASE PROTEIN YIAM"/>
    <property type="match status" value="1"/>
</dbReference>
<dbReference type="GO" id="GO:0005886">
    <property type="term" value="C:plasma membrane"/>
    <property type="evidence" value="ECO:0007669"/>
    <property type="project" value="UniProtKB-SubCell"/>
</dbReference>
<evidence type="ECO:0000256" key="1">
    <source>
        <dbReference type="ARBA" id="ARBA00004429"/>
    </source>
</evidence>
<evidence type="ECO:0000256" key="9">
    <source>
        <dbReference type="RuleBase" id="RU369079"/>
    </source>
</evidence>
<keyword evidence="3" id="KW-1003">Cell membrane</keyword>
<sequence length="206" mass="22351">MSHTNGVAAGGWPLRAVTAASEALLVVERFAIGALMALLTGLILVNVVTRYGRIPLYWIDESAIFTTVWLTFIGASAMSRLRLDFSMTLLTEHLPAGATRAMRVVSTLCILGFGLALAAMCWLWMDPLGIASAGFDAREYSGATFNFLYTERTQTLNWPSWVVYLVMPLFALTLMVHSAANLIEDLGLAAPPDRSSIGLHNAEEVA</sequence>
<dbReference type="InterPro" id="IPR055348">
    <property type="entry name" value="DctQ"/>
</dbReference>
<name>A0A4R1IAJ9_ANCAQ</name>
<dbReference type="OrthoDB" id="4964541at2"/>
<dbReference type="Proteomes" id="UP000295030">
    <property type="component" value="Unassembled WGS sequence"/>
</dbReference>
<evidence type="ECO:0000256" key="5">
    <source>
        <dbReference type="ARBA" id="ARBA00022692"/>
    </source>
</evidence>
<comment type="function">
    <text evidence="9">Part of the tripartite ATP-independent periplasmic (TRAP) transport system.</text>
</comment>
<dbReference type="Pfam" id="PF04290">
    <property type="entry name" value="DctQ"/>
    <property type="match status" value="1"/>
</dbReference>
<keyword evidence="2 9" id="KW-0813">Transport</keyword>
<evidence type="ECO:0000313" key="11">
    <source>
        <dbReference type="EMBL" id="TCK30650.1"/>
    </source>
</evidence>
<keyword evidence="12" id="KW-1185">Reference proteome</keyword>
<feature type="domain" description="Tripartite ATP-independent periplasmic transporters DctQ component" evidence="10">
    <location>
        <begin position="39"/>
        <end position="186"/>
    </location>
</feature>
<dbReference type="GO" id="GO:0015740">
    <property type="term" value="P:C4-dicarboxylate transport"/>
    <property type="evidence" value="ECO:0007669"/>
    <property type="project" value="TreeGrafter"/>
</dbReference>
<keyword evidence="7 9" id="KW-0472">Membrane</keyword>
<gene>
    <name evidence="11" type="ORF">EV667_0747</name>
</gene>
<evidence type="ECO:0000256" key="3">
    <source>
        <dbReference type="ARBA" id="ARBA00022475"/>
    </source>
</evidence>
<dbReference type="GO" id="GO:0022857">
    <property type="term" value="F:transmembrane transporter activity"/>
    <property type="evidence" value="ECO:0007669"/>
    <property type="project" value="UniProtKB-UniRule"/>
</dbReference>
<dbReference type="AlphaFoldDB" id="A0A4R1IAJ9"/>
<evidence type="ECO:0000259" key="10">
    <source>
        <dbReference type="Pfam" id="PF04290"/>
    </source>
</evidence>
<keyword evidence="4 9" id="KW-0997">Cell inner membrane</keyword>
<protein>
    <recommendedName>
        <fullName evidence="9">TRAP transporter small permease protein</fullName>
    </recommendedName>
</protein>
<reference evidence="11 12" key="1">
    <citation type="submission" date="2019-03" db="EMBL/GenBank/DDBJ databases">
        <title>Genomic Encyclopedia of Type Strains, Phase IV (KMG-IV): sequencing the most valuable type-strain genomes for metagenomic binning, comparative biology and taxonomic classification.</title>
        <authorList>
            <person name="Goeker M."/>
        </authorList>
    </citation>
    <scope>NUCLEOTIDE SEQUENCE [LARGE SCALE GENOMIC DNA]</scope>
    <source>
        <strain evidence="11 12">DSM 101</strain>
    </source>
</reference>
<evidence type="ECO:0000256" key="4">
    <source>
        <dbReference type="ARBA" id="ARBA00022519"/>
    </source>
</evidence>
<comment type="caution">
    <text evidence="11">The sequence shown here is derived from an EMBL/GenBank/DDBJ whole genome shotgun (WGS) entry which is preliminary data.</text>
</comment>
<evidence type="ECO:0000256" key="2">
    <source>
        <dbReference type="ARBA" id="ARBA00022448"/>
    </source>
</evidence>
<keyword evidence="6 9" id="KW-1133">Transmembrane helix</keyword>
<organism evidence="11 12">
    <name type="scientific">Ancylobacter aquaticus</name>
    <dbReference type="NCBI Taxonomy" id="100"/>
    <lineage>
        <taxon>Bacteria</taxon>
        <taxon>Pseudomonadati</taxon>
        <taxon>Pseudomonadota</taxon>
        <taxon>Alphaproteobacteria</taxon>
        <taxon>Hyphomicrobiales</taxon>
        <taxon>Xanthobacteraceae</taxon>
        <taxon>Ancylobacter</taxon>
    </lineage>
</organism>
<dbReference type="PANTHER" id="PTHR35011:SF2">
    <property type="entry name" value="2,3-DIKETO-L-GULONATE TRAP TRANSPORTER SMALL PERMEASE PROTEIN YIAM"/>
    <property type="match status" value="1"/>
</dbReference>
<comment type="similarity">
    <text evidence="8 9">Belongs to the TRAP transporter small permease family.</text>
</comment>
<proteinExistence type="inferred from homology"/>
<keyword evidence="5 9" id="KW-0812">Transmembrane</keyword>
<dbReference type="InterPro" id="IPR007387">
    <property type="entry name" value="TRAP_DctQ"/>
</dbReference>
<evidence type="ECO:0000256" key="8">
    <source>
        <dbReference type="ARBA" id="ARBA00038436"/>
    </source>
</evidence>
<feature type="transmembrane region" description="Helical" evidence="9">
    <location>
        <begin position="161"/>
        <end position="183"/>
    </location>
</feature>
<dbReference type="RefSeq" id="WP_131833955.1">
    <property type="nucleotide sequence ID" value="NZ_SMFY01000001.1"/>
</dbReference>
<accession>A0A4R1IAJ9</accession>
<evidence type="ECO:0000256" key="6">
    <source>
        <dbReference type="ARBA" id="ARBA00022989"/>
    </source>
</evidence>
<evidence type="ECO:0000313" key="12">
    <source>
        <dbReference type="Proteomes" id="UP000295030"/>
    </source>
</evidence>
<evidence type="ECO:0000256" key="7">
    <source>
        <dbReference type="ARBA" id="ARBA00023136"/>
    </source>
</evidence>
<feature type="transmembrane region" description="Helical" evidence="9">
    <location>
        <begin position="63"/>
        <end position="83"/>
    </location>
</feature>
<feature type="transmembrane region" description="Helical" evidence="9">
    <location>
        <begin position="104"/>
        <end position="125"/>
    </location>
</feature>
<dbReference type="EMBL" id="SMFY01000001">
    <property type="protein sequence ID" value="TCK30650.1"/>
    <property type="molecule type" value="Genomic_DNA"/>
</dbReference>